<keyword evidence="2" id="KW-1185">Reference proteome</keyword>
<organism evidence="1 2">
    <name type="scientific">Purpureocillium lilacinum</name>
    <name type="common">Paecilomyces lilacinus</name>
    <dbReference type="NCBI Taxonomy" id="33203"/>
    <lineage>
        <taxon>Eukaryota</taxon>
        <taxon>Fungi</taxon>
        <taxon>Dikarya</taxon>
        <taxon>Ascomycota</taxon>
        <taxon>Pezizomycotina</taxon>
        <taxon>Sordariomycetes</taxon>
        <taxon>Hypocreomycetidae</taxon>
        <taxon>Hypocreales</taxon>
        <taxon>Ophiocordycipitaceae</taxon>
        <taxon>Purpureocillium</taxon>
    </lineage>
</organism>
<name>A0ABR0BH11_PURLI</name>
<dbReference type="EMBL" id="JAWRVI010000105">
    <property type="protein sequence ID" value="KAK4077214.1"/>
    <property type="molecule type" value="Genomic_DNA"/>
</dbReference>
<reference evidence="1 2" key="1">
    <citation type="journal article" date="2024" name="Microbiol. Resour. Announc.">
        <title>Genome annotations for the ascomycete fungi Trichoderma harzianum, Trichoderma aggressivum, and Purpureocillium lilacinum.</title>
        <authorList>
            <person name="Beijen E.P.W."/>
            <person name="Ohm R.A."/>
        </authorList>
    </citation>
    <scope>NUCLEOTIDE SEQUENCE [LARGE SCALE GENOMIC DNA]</scope>
    <source>
        <strain evidence="1 2">CBS 150709</strain>
    </source>
</reference>
<gene>
    <name evidence="1" type="ORF">Purlil1_12458</name>
</gene>
<dbReference type="Proteomes" id="UP001287286">
    <property type="component" value="Unassembled WGS sequence"/>
</dbReference>
<protein>
    <submittedName>
        <fullName evidence="1">Uncharacterized protein</fullName>
    </submittedName>
</protein>
<proteinExistence type="predicted"/>
<evidence type="ECO:0000313" key="2">
    <source>
        <dbReference type="Proteomes" id="UP001287286"/>
    </source>
</evidence>
<comment type="caution">
    <text evidence="1">The sequence shown here is derived from an EMBL/GenBank/DDBJ whole genome shotgun (WGS) entry which is preliminary data.</text>
</comment>
<sequence>MAGQHLVPPSATTGQLSTCQCCSHEQCVPLKNHLWCRRWELLLWEVPRVVMPSEMLAELRTKLGDHDLKFYATHTIVDRMAKTGETRRATVFAILLSLCSDGKEPVVPGSIFEDSGKARGFNSGSTAMWHLGCCRDALEWDTKAWRRELRLRDGTLELGSFNVLYEFEISVRELTGEAPEWVVDDVSVSLVYGEGGMTPNRRHSTSCSVVMTVMVQPRSNITSQSSLEGKTQAICTALKGRSRKLPHLYHWNHWWSNNGINLEHQQLVALRKPRYKATAYLGKR</sequence>
<evidence type="ECO:0000313" key="1">
    <source>
        <dbReference type="EMBL" id="KAK4077214.1"/>
    </source>
</evidence>
<accession>A0ABR0BH11</accession>